<gene>
    <name evidence="1" type="ORF">BFL40_07385</name>
    <name evidence="2" type="ORF">SAMN04515675_0121</name>
</gene>
<organism evidence="1 3">
    <name type="scientific">Pseudomonas costantinii</name>
    <dbReference type="NCBI Taxonomy" id="168469"/>
    <lineage>
        <taxon>Bacteria</taxon>
        <taxon>Pseudomonadati</taxon>
        <taxon>Pseudomonadota</taxon>
        <taxon>Gammaproteobacteria</taxon>
        <taxon>Pseudomonadales</taxon>
        <taxon>Pseudomonadaceae</taxon>
        <taxon>Pseudomonas</taxon>
    </lineage>
</organism>
<dbReference type="RefSeq" id="WP_071483340.1">
    <property type="nucleotide sequence ID" value="NZ_FNTS01000002.1"/>
</dbReference>
<dbReference type="Proteomes" id="UP000181661">
    <property type="component" value="Unassembled WGS sequence"/>
</dbReference>
<comment type="caution">
    <text evidence="1">The sequence shown here is derived from an EMBL/GenBank/DDBJ whole genome shotgun (WGS) entry which is preliminary data.</text>
</comment>
<evidence type="ECO:0000313" key="2">
    <source>
        <dbReference type="EMBL" id="SED17137.1"/>
    </source>
</evidence>
<evidence type="ECO:0000313" key="3">
    <source>
        <dbReference type="Proteomes" id="UP000181661"/>
    </source>
</evidence>
<sequence>MNSVAIQSIHIHDSEFLRGMHADHFVDAVAGRLANFVTRVADVSGSDVAHYICSSSLDFTCSGGWFDPARLCATTLKYCGVPCSFSNALQCATWGFMLRQHMRCKPEIRHVVLSIVDANPLDLQFWDENSSWGRTGHRLTQLHLELCEATDTVWVSGCNPQVMLYDYAREINRLMGLHAGHTLALPFFEAKMRKGLRRSVSDFPCLADHYEEFGHLCGSDPWMAIARQQLVEPDGERRCIVSSIASQGYACFLSAQSGPWTSTFIEGHA</sequence>
<dbReference type="AlphaFoldDB" id="A0A1S2V5L1"/>
<reference evidence="1 3" key="1">
    <citation type="submission" date="2016-08" db="EMBL/GenBank/DDBJ databases">
        <title>Draft genome sequence of Pseudomonas costantinii LMG 22119, type strain isolated from cultivated mushroom (Agaricus bisporus) sporophores.</title>
        <authorList>
            <person name="Tambong J.T."/>
        </authorList>
    </citation>
    <scope>NUCLEOTIDE SEQUENCE [LARGE SCALE GENOMIC DNA]</scope>
    <source>
        <strain evidence="1 3">LMG 22119</strain>
    </source>
</reference>
<reference evidence="2 4" key="2">
    <citation type="submission" date="2016-10" db="EMBL/GenBank/DDBJ databases">
        <authorList>
            <person name="Varghese N."/>
            <person name="Submissions S."/>
        </authorList>
    </citation>
    <scope>NUCLEOTIDE SEQUENCE [LARGE SCALE GENOMIC DNA]</scope>
    <source>
        <strain evidence="2 4">BS2773</strain>
    </source>
</reference>
<dbReference type="EMBL" id="FNTS01000002">
    <property type="protein sequence ID" value="SED17137.1"/>
    <property type="molecule type" value="Genomic_DNA"/>
</dbReference>
<evidence type="ECO:0000313" key="4">
    <source>
        <dbReference type="Proteomes" id="UP000182179"/>
    </source>
</evidence>
<dbReference type="OrthoDB" id="6983997at2"/>
<keyword evidence="4" id="KW-1185">Reference proteome</keyword>
<protein>
    <submittedName>
        <fullName evidence="1">Uncharacterized protein</fullName>
    </submittedName>
</protein>
<accession>A0A1S2V5L1</accession>
<proteinExistence type="predicted"/>
<dbReference type="EMBL" id="MDDR01000009">
    <property type="protein sequence ID" value="OIN54004.1"/>
    <property type="molecule type" value="Genomic_DNA"/>
</dbReference>
<name>A0A1S2V5L1_9PSED</name>
<evidence type="ECO:0000313" key="1">
    <source>
        <dbReference type="EMBL" id="OIN54004.1"/>
    </source>
</evidence>
<dbReference type="Proteomes" id="UP000182179">
    <property type="component" value="Unassembled WGS sequence"/>
</dbReference>